<dbReference type="InterPro" id="IPR006204">
    <property type="entry name" value="GHMP_kinase_N_dom"/>
</dbReference>
<dbReference type="EC" id="2.7.1.148" evidence="2 9"/>
<evidence type="ECO:0000313" key="13">
    <source>
        <dbReference type="Proteomes" id="UP001595526"/>
    </source>
</evidence>
<dbReference type="Proteomes" id="UP001595526">
    <property type="component" value="Unassembled WGS sequence"/>
</dbReference>
<dbReference type="SUPFAM" id="SSF54211">
    <property type="entry name" value="Ribosomal protein S5 domain 2-like"/>
    <property type="match status" value="1"/>
</dbReference>
<evidence type="ECO:0000256" key="6">
    <source>
        <dbReference type="ARBA" id="ARBA00022777"/>
    </source>
</evidence>
<dbReference type="InterPro" id="IPR004424">
    <property type="entry name" value="IspE"/>
</dbReference>
<comment type="pathway">
    <text evidence="9">Isoprenoid biosynthesis; isopentenyl diphosphate biosynthesis via DXP pathway; isopentenyl diphosphate from 1-deoxy-D-xylulose 5-phosphate: step 3/6.</text>
</comment>
<dbReference type="SUPFAM" id="SSF55060">
    <property type="entry name" value="GHMP Kinase, C-terminal domain"/>
    <property type="match status" value="1"/>
</dbReference>
<evidence type="ECO:0000256" key="9">
    <source>
        <dbReference type="HAMAP-Rule" id="MF_00061"/>
    </source>
</evidence>
<dbReference type="GO" id="GO:0050515">
    <property type="term" value="F:4-(cytidine 5'-diphospho)-2-C-methyl-D-erythritol kinase activity"/>
    <property type="evidence" value="ECO:0007669"/>
    <property type="project" value="UniProtKB-EC"/>
</dbReference>
<protein>
    <recommendedName>
        <fullName evidence="3 9">4-diphosphocytidyl-2-C-methyl-D-erythritol kinase</fullName>
        <shortName evidence="9">CMK</shortName>
        <ecNumber evidence="2 9">2.7.1.148</ecNumber>
    </recommendedName>
    <alternativeName>
        <fullName evidence="8 9">4-(cytidine-5'-diphospho)-2-C-methyl-D-erythritol kinase</fullName>
    </alternativeName>
</protein>
<feature type="binding site" evidence="9">
    <location>
        <begin position="90"/>
        <end position="100"/>
    </location>
    <ligand>
        <name>ATP</name>
        <dbReference type="ChEBI" id="CHEBI:30616"/>
    </ligand>
</feature>
<comment type="function">
    <text evidence="9">Catalyzes the phosphorylation of the position 2 hydroxy group of 4-diphosphocytidyl-2C-methyl-D-erythritol.</text>
</comment>
<dbReference type="Gene3D" id="3.30.70.890">
    <property type="entry name" value="GHMP kinase, C-terminal domain"/>
    <property type="match status" value="1"/>
</dbReference>
<feature type="active site" evidence="9">
    <location>
        <position position="132"/>
    </location>
</feature>
<gene>
    <name evidence="9 12" type="primary">ispE</name>
    <name evidence="12" type="ORF">ACFOET_05155</name>
</gene>
<keyword evidence="13" id="KW-1185">Reference proteome</keyword>
<feature type="domain" description="GHMP kinase C-terminal" evidence="11">
    <location>
        <begin position="203"/>
        <end position="251"/>
    </location>
</feature>
<organism evidence="12 13">
    <name type="scientific">Parapedobacter deserti</name>
    <dbReference type="NCBI Taxonomy" id="1912957"/>
    <lineage>
        <taxon>Bacteria</taxon>
        <taxon>Pseudomonadati</taxon>
        <taxon>Bacteroidota</taxon>
        <taxon>Sphingobacteriia</taxon>
        <taxon>Sphingobacteriales</taxon>
        <taxon>Sphingobacteriaceae</taxon>
        <taxon>Parapedobacter</taxon>
    </lineage>
</organism>
<comment type="caution">
    <text evidence="12">The sequence shown here is derived from an EMBL/GenBank/DDBJ whole genome shotgun (WGS) entry which is preliminary data.</text>
</comment>
<reference evidence="13" key="1">
    <citation type="journal article" date="2019" name="Int. J. Syst. Evol. Microbiol.">
        <title>The Global Catalogue of Microorganisms (GCM) 10K type strain sequencing project: providing services to taxonomists for standard genome sequencing and annotation.</title>
        <authorList>
            <consortium name="The Broad Institute Genomics Platform"/>
            <consortium name="The Broad Institute Genome Sequencing Center for Infectious Disease"/>
            <person name="Wu L."/>
            <person name="Ma J."/>
        </authorList>
    </citation>
    <scope>NUCLEOTIDE SEQUENCE [LARGE SCALE GENOMIC DNA]</scope>
    <source>
        <strain evidence="13">KCTC 52416</strain>
    </source>
</reference>
<sequence length="273" mass="29728">MITFANAKINIGLQVLQRRDDGYHDLETVFYPVKIYDVLEVVEAKSVRFISSGLLIPGDCQDNLCLKAYRLLKTAYDLPPVEIYLHKTIPIGAGLGGGSADAAFLLKLLNTMFALGMGEAELMNFARRLGSDCAFFIRNTPVLATGIGDVFQSVQLDLSSYHIVLVKPDVHISTATAYGTVMPNPTGRQLASALSLPIAEWHHAVFNDFEAGVFARHPGIGALKDLLYRSGAVYAAMSGSGSSVYGLFEDKPVLSGLNPAYEVFYIDNSDLQW</sequence>
<dbReference type="EMBL" id="JBHRTA010000009">
    <property type="protein sequence ID" value="MFC3196997.1"/>
    <property type="molecule type" value="Genomic_DNA"/>
</dbReference>
<dbReference type="InterPro" id="IPR013750">
    <property type="entry name" value="GHMP_kinase_C_dom"/>
</dbReference>
<feature type="domain" description="GHMP kinase N-terminal" evidence="10">
    <location>
        <begin position="63"/>
        <end position="137"/>
    </location>
</feature>
<evidence type="ECO:0000256" key="7">
    <source>
        <dbReference type="ARBA" id="ARBA00022840"/>
    </source>
</evidence>
<keyword evidence="6 9" id="KW-0418">Kinase</keyword>
<evidence type="ECO:0000259" key="11">
    <source>
        <dbReference type="Pfam" id="PF08544"/>
    </source>
</evidence>
<dbReference type="Pfam" id="PF00288">
    <property type="entry name" value="GHMP_kinases_N"/>
    <property type="match status" value="1"/>
</dbReference>
<keyword evidence="4 9" id="KW-0808">Transferase</keyword>
<dbReference type="InterPro" id="IPR036554">
    <property type="entry name" value="GHMP_kinase_C_sf"/>
</dbReference>
<evidence type="ECO:0000256" key="1">
    <source>
        <dbReference type="ARBA" id="ARBA00009684"/>
    </source>
</evidence>
<dbReference type="PIRSF" id="PIRSF010376">
    <property type="entry name" value="IspE"/>
    <property type="match status" value="1"/>
</dbReference>
<keyword evidence="9" id="KW-0414">Isoprene biosynthesis</keyword>
<comment type="similarity">
    <text evidence="1 9">Belongs to the GHMP kinase family. IspE subfamily.</text>
</comment>
<dbReference type="PANTHER" id="PTHR43527">
    <property type="entry name" value="4-DIPHOSPHOCYTIDYL-2-C-METHYL-D-ERYTHRITOL KINASE, CHLOROPLASTIC"/>
    <property type="match status" value="1"/>
</dbReference>
<dbReference type="HAMAP" id="MF_00061">
    <property type="entry name" value="IspE"/>
    <property type="match status" value="1"/>
</dbReference>
<evidence type="ECO:0000256" key="2">
    <source>
        <dbReference type="ARBA" id="ARBA00012052"/>
    </source>
</evidence>
<name>A0ABV7JIG4_9SPHI</name>
<keyword evidence="7 9" id="KW-0067">ATP-binding</keyword>
<feature type="active site" evidence="9">
    <location>
        <position position="8"/>
    </location>
</feature>
<evidence type="ECO:0000313" key="12">
    <source>
        <dbReference type="EMBL" id="MFC3196997.1"/>
    </source>
</evidence>
<dbReference type="InterPro" id="IPR020568">
    <property type="entry name" value="Ribosomal_Su5_D2-typ_SF"/>
</dbReference>
<evidence type="ECO:0000259" key="10">
    <source>
        <dbReference type="Pfam" id="PF00288"/>
    </source>
</evidence>
<evidence type="ECO:0000256" key="4">
    <source>
        <dbReference type="ARBA" id="ARBA00022679"/>
    </source>
</evidence>
<evidence type="ECO:0000256" key="8">
    <source>
        <dbReference type="ARBA" id="ARBA00032554"/>
    </source>
</evidence>
<proteinExistence type="inferred from homology"/>
<dbReference type="InterPro" id="IPR014721">
    <property type="entry name" value="Ribsml_uS5_D2-typ_fold_subgr"/>
</dbReference>
<dbReference type="NCBIfam" id="TIGR00154">
    <property type="entry name" value="ispE"/>
    <property type="match status" value="1"/>
</dbReference>
<dbReference type="Gene3D" id="3.30.230.10">
    <property type="match status" value="1"/>
</dbReference>
<dbReference type="Pfam" id="PF08544">
    <property type="entry name" value="GHMP_kinases_C"/>
    <property type="match status" value="1"/>
</dbReference>
<comment type="catalytic activity">
    <reaction evidence="9">
        <text>4-CDP-2-C-methyl-D-erythritol + ATP = 4-CDP-2-C-methyl-D-erythritol 2-phosphate + ADP + H(+)</text>
        <dbReference type="Rhea" id="RHEA:18437"/>
        <dbReference type="ChEBI" id="CHEBI:15378"/>
        <dbReference type="ChEBI" id="CHEBI:30616"/>
        <dbReference type="ChEBI" id="CHEBI:57823"/>
        <dbReference type="ChEBI" id="CHEBI:57919"/>
        <dbReference type="ChEBI" id="CHEBI:456216"/>
        <dbReference type="EC" id="2.7.1.148"/>
    </reaction>
</comment>
<accession>A0ABV7JIG4</accession>
<evidence type="ECO:0000256" key="5">
    <source>
        <dbReference type="ARBA" id="ARBA00022741"/>
    </source>
</evidence>
<dbReference type="PANTHER" id="PTHR43527:SF2">
    <property type="entry name" value="4-DIPHOSPHOCYTIDYL-2-C-METHYL-D-ERYTHRITOL KINASE, CHLOROPLASTIC"/>
    <property type="match status" value="1"/>
</dbReference>
<evidence type="ECO:0000256" key="3">
    <source>
        <dbReference type="ARBA" id="ARBA00017473"/>
    </source>
</evidence>
<dbReference type="RefSeq" id="WP_379020259.1">
    <property type="nucleotide sequence ID" value="NZ_JBHRTA010000009.1"/>
</dbReference>
<keyword evidence="5 9" id="KW-0547">Nucleotide-binding</keyword>